<keyword evidence="2" id="KW-1133">Transmembrane helix</keyword>
<dbReference type="Pfam" id="PF20990">
    <property type="entry name" value="DUF2207_C"/>
    <property type="match status" value="1"/>
</dbReference>
<feature type="domain" description="Predicted membrane protein YciQ-like C-terminal" evidence="4">
    <location>
        <begin position="353"/>
        <end position="657"/>
    </location>
</feature>
<feature type="compositionally biased region" description="Gly residues" evidence="1">
    <location>
        <begin position="750"/>
        <end position="773"/>
    </location>
</feature>
<comment type="caution">
    <text evidence="5">The sequence shown here is derived from an EMBL/GenBank/DDBJ whole genome shotgun (WGS) entry which is preliminary data.</text>
</comment>
<name>A0A4R0QUJ1_9BIFI</name>
<proteinExistence type="predicted"/>
<keyword evidence="2" id="KW-0472">Membrane</keyword>
<feature type="transmembrane region" description="Helical" evidence="2">
    <location>
        <begin position="575"/>
        <end position="593"/>
    </location>
</feature>
<dbReference type="InterPro" id="IPR018702">
    <property type="entry name" value="DUF2207"/>
</dbReference>
<dbReference type="Pfam" id="PF09972">
    <property type="entry name" value="DUF2207"/>
    <property type="match status" value="1"/>
</dbReference>
<keyword evidence="2" id="KW-0812">Transmembrane</keyword>
<evidence type="ECO:0000256" key="2">
    <source>
        <dbReference type="SAM" id="Phobius"/>
    </source>
</evidence>
<organism evidence="5 6">
    <name type="scientific">Alloscardovia theropitheci</name>
    <dbReference type="NCBI Taxonomy" id="2496842"/>
    <lineage>
        <taxon>Bacteria</taxon>
        <taxon>Bacillati</taxon>
        <taxon>Actinomycetota</taxon>
        <taxon>Actinomycetes</taxon>
        <taxon>Bifidobacteriales</taxon>
        <taxon>Bifidobacteriaceae</taxon>
        <taxon>Alloscardovia</taxon>
    </lineage>
</organism>
<feature type="transmembrane region" description="Helical" evidence="2">
    <location>
        <begin position="317"/>
        <end position="339"/>
    </location>
</feature>
<evidence type="ECO:0000259" key="4">
    <source>
        <dbReference type="Pfam" id="PF20990"/>
    </source>
</evidence>
<evidence type="ECO:0000313" key="6">
    <source>
        <dbReference type="Proteomes" id="UP000291289"/>
    </source>
</evidence>
<evidence type="ECO:0000256" key="1">
    <source>
        <dbReference type="SAM" id="MobiDB-lite"/>
    </source>
</evidence>
<protein>
    <submittedName>
        <fullName evidence="5">DUF2207 domain-containing protein</fullName>
    </submittedName>
</protein>
<accession>A0A4R0QUJ1</accession>
<dbReference type="Proteomes" id="UP000291289">
    <property type="component" value="Unassembled WGS sequence"/>
</dbReference>
<dbReference type="EMBL" id="RXLP01000026">
    <property type="protein sequence ID" value="TCD53667.1"/>
    <property type="molecule type" value="Genomic_DNA"/>
</dbReference>
<feature type="region of interest" description="Disordered" evidence="1">
    <location>
        <begin position="741"/>
        <end position="773"/>
    </location>
</feature>
<sequence length="773" mass="85468">MNISRMARGIGMAIVYVFVFILCAGLVFGSFRNARVEEDTDTLLSYSNLNYDITTLDNGDVRIKQTVTVNMQDRGRSWRQLFQKYQLRQSDLTNITGISVKDVTSGDTYTRASFKDVDTDRVSLYDWDSVAAKTWYLRDINTNEDITDDNGLSLNNSESSSLTATERSVELGWNIPRTDSGVQIFEIEMTWKNVSTALRDGAYSKIELISDDNSIPIDNLSGSITYSSSSTRGWLWMHYSGNGRVKKESEQKFTFSAKPVKTNEHVDFVMLYQADDAVLSQMTRQNVSGSVEKVISQERQEYNDAISAQRGAATARIAIFGLSVLVAIILTLWLIYGAITTRRYAQYHGDVIYFREPVPVSPAAAAQIYAVLKGENYTDKKITNRALSATMLSLMSKKAIYILPGDASQYQSLPLDFASSANLDNQMGSLTKFMTRGEQAGMSDQNVAAAYQTISQSSSSSSRSVAYVLSQEAFDMKFASSKHLSASEAQLLNVLLDIATERNTLIFSDRDIKKVAKKYNKRRATTINNMYMIFRSEFTQLAITKTSFLLNSLPTVLAMIYLAFAIVAMNLMGSYFAGFIITGLMVAGACGWLKGYGSRFILRDRDNQLVGQVKGLAQYLEDFSDFSDRGIEEMKLWDRYLVYAAAFGMSDKVARAMRQTAMNIAVNNPEAMDDVPYYPTQWMWMPHYHSTPMDVGSTNGYAMNSPWSNVGPDFSSMDNFMSSFNSSLNNIQSDFNTATVNPATSSGSSSFGGSGGSFGGSGGGAGGGSFGGR</sequence>
<feature type="domain" description="DUF2207" evidence="3">
    <location>
        <begin position="47"/>
        <end position="271"/>
    </location>
</feature>
<feature type="transmembrane region" description="Helical" evidence="2">
    <location>
        <begin position="548"/>
        <end position="569"/>
    </location>
</feature>
<dbReference type="InterPro" id="IPR048389">
    <property type="entry name" value="YciQ-like_C"/>
</dbReference>
<feature type="transmembrane region" description="Helical" evidence="2">
    <location>
        <begin position="12"/>
        <end position="31"/>
    </location>
</feature>
<gene>
    <name evidence="5" type="ORF">EJ419_06755</name>
</gene>
<dbReference type="AlphaFoldDB" id="A0A4R0QUJ1"/>
<keyword evidence="6" id="KW-1185">Reference proteome</keyword>
<evidence type="ECO:0000313" key="5">
    <source>
        <dbReference type="EMBL" id="TCD53667.1"/>
    </source>
</evidence>
<dbReference type="OrthoDB" id="3223373at2"/>
<evidence type="ECO:0000259" key="3">
    <source>
        <dbReference type="Pfam" id="PF09972"/>
    </source>
</evidence>
<reference evidence="5 6" key="1">
    <citation type="submission" date="2018-12" db="EMBL/GenBank/DDBJ databases">
        <title>Alloscrdovia theropitheci sp. nov: a novel taxon from the feces of the bleeding-herat monkey (Theropithecus geleda).</title>
        <authorList>
            <person name="Modesto M."/>
        </authorList>
    </citation>
    <scope>NUCLEOTIDE SEQUENCE [LARGE SCALE GENOMIC DNA]</scope>
    <source>
        <strain evidence="5 6">GLDI4/2</strain>
    </source>
</reference>